<proteinExistence type="predicted"/>
<reference evidence="1 2" key="1">
    <citation type="submission" date="2019-05" db="EMBL/GenBank/DDBJ databases">
        <title>Another draft genome of Portunus trituberculatus and its Hox gene families provides insights of decapod evolution.</title>
        <authorList>
            <person name="Jeong J.-H."/>
            <person name="Song I."/>
            <person name="Kim S."/>
            <person name="Choi T."/>
            <person name="Kim D."/>
            <person name="Ryu S."/>
            <person name="Kim W."/>
        </authorList>
    </citation>
    <scope>NUCLEOTIDE SEQUENCE [LARGE SCALE GENOMIC DNA]</scope>
    <source>
        <tissue evidence="1">Muscle</tissue>
    </source>
</reference>
<evidence type="ECO:0000313" key="1">
    <source>
        <dbReference type="EMBL" id="MPC48033.1"/>
    </source>
</evidence>
<organism evidence="1 2">
    <name type="scientific">Portunus trituberculatus</name>
    <name type="common">Swimming crab</name>
    <name type="synonym">Neptunus trituberculatus</name>
    <dbReference type="NCBI Taxonomy" id="210409"/>
    <lineage>
        <taxon>Eukaryota</taxon>
        <taxon>Metazoa</taxon>
        <taxon>Ecdysozoa</taxon>
        <taxon>Arthropoda</taxon>
        <taxon>Crustacea</taxon>
        <taxon>Multicrustacea</taxon>
        <taxon>Malacostraca</taxon>
        <taxon>Eumalacostraca</taxon>
        <taxon>Eucarida</taxon>
        <taxon>Decapoda</taxon>
        <taxon>Pleocyemata</taxon>
        <taxon>Brachyura</taxon>
        <taxon>Eubrachyura</taxon>
        <taxon>Portunoidea</taxon>
        <taxon>Portunidae</taxon>
        <taxon>Portuninae</taxon>
        <taxon>Portunus</taxon>
    </lineage>
</organism>
<dbReference type="AlphaFoldDB" id="A0A5B7FSN2"/>
<evidence type="ECO:0000313" key="2">
    <source>
        <dbReference type="Proteomes" id="UP000324222"/>
    </source>
</evidence>
<name>A0A5B7FSN2_PORTR</name>
<dbReference type="Proteomes" id="UP000324222">
    <property type="component" value="Unassembled WGS sequence"/>
</dbReference>
<protein>
    <submittedName>
        <fullName evidence="1">Uncharacterized protein</fullName>
    </submittedName>
</protein>
<keyword evidence="2" id="KW-1185">Reference proteome</keyword>
<gene>
    <name evidence="1" type="ORF">E2C01_041798</name>
</gene>
<dbReference type="EMBL" id="VSRR010008067">
    <property type="protein sequence ID" value="MPC48033.1"/>
    <property type="molecule type" value="Genomic_DNA"/>
</dbReference>
<sequence length="79" mass="8981">MGRKWRGCSSSVLRRVVMGRFTPSVLDETDCLWSRNSRRCYSLSEGPRWRQGPHGTQHYGVTDRRGLRAGTRVGAGKED</sequence>
<accession>A0A5B7FSN2</accession>
<comment type="caution">
    <text evidence="1">The sequence shown here is derived from an EMBL/GenBank/DDBJ whole genome shotgun (WGS) entry which is preliminary data.</text>
</comment>